<dbReference type="Proteomes" id="UP000765509">
    <property type="component" value="Unassembled WGS sequence"/>
</dbReference>
<proteinExistence type="predicted"/>
<dbReference type="AlphaFoldDB" id="A0A9Q3KA90"/>
<feature type="compositionally biased region" description="Basic and acidic residues" evidence="1">
    <location>
        <begin position="186"/>
        <end position="200"/>
    </location>
</feature>
<name>A0A9Q3KA90_9BASI</name>
<evidence type="ECO:0000313" key="3">
    <source>
        <dbReference type="Proteomes" id="UP000765509"/>
    </source>
</evidence>
<feature type="region of interest" description="Disordered" evidence="1">
    <location>
        <begin position="151"/>
        <end position="200"/>
    </location>
</feature>
<comment type="caution">
    <text evidence="2">The sequence shown here is derived from an EMBL/GenBank/DDBJ whole genome shotgun (WGS) entry which is preliminary data.</text>
</comment>
<sequence>MWTKKSQDQVQSSEVFLKKDMSREFQSFPHSLRSIPTKFDINSEPELIQGNVLSNEPFSSGIHRNILVPVQKMERSQGRGVVNVPKPLAGAINSYLHSKSFLGQDKTMELLGGWSQFSHKYKVQNINNELKNQGLLSIDQKKELEMTPALEKKGPDHQPAPNQLQKCPKTSPRHLRRRIEVPITIRSREKEKPIGTDLTHKGTGFPNWGLQPWTVCSIWPELLWNSQPRSRKG</sequence>
<organism evidence="2 3">
    <name type="scientific">Austropuccinia psidii MF-1</name>
    <dbReference type="NCBI Taxonomy" id="1389203"/>
    <lineage>
        <taxon>Eukaryota</taxon>
        <taxon>Fungi</taxon>
        <taxon>Dikarya</taxon>
        <taxon>Basidiomycota</taxon>
        <taxon>Pucciniomycotina</taxon>
        <taxon>Pucciniomycetes</taxon>
        <taxon>Pucciniales</taxon>
        <taxon>Sphaerophragmiaceae</taxon>
        <taxon>Austropuccinia</taxon>
    </lineage>
</organism>
<dbReference type="EMBL" id="AVOT02098430">
    <property type="protein sequence ID" value="MBW0576461.1"/>
    <property type="molecule type" value="Genomic_DNA"/>
</dbReference>
<accession>A0A9Q3KA90</accession>
<evidence type="ECO:0000256" key="1">
    <source>
        <dbReference type="SAM" id="MobiDB-lite"/>
    </source>
</evidence>
<keyword evidence="3" id="KW-1185">Reference proteome</keyword>
<protein>
    <submittedName>
        <fullName evidence="2">Uncharacterized protein</fullName>
    </submittedName>
</protein>
<reference evidence="2" key="1">
    <citation type="submission" date="2021-03" db="EMBL/GenBank/DDBJ databases">
        <title>Draft genome sequence of rust myrtle Austropuccinia psidii MF-1, a brazilian biotype.</title>
        <authorList>
            <person name="Quecine M.C."/>
            <person name="Pachon D.M.R."/>
            <person name="Bonatelli M.L."/>
            <person name="Correr F.H."/>
            <person name="Franceschini L.M."/>
            <person name="Leite T.F."/>
            <person name="Margarido G.R.A."/>
            <person name="Almeida C.A."/>
            <person name="Ferrarezi J.A."/>
            <person name="Labate C.A."/>
        </authorList>
    </citation>
    <scope>NUCLEOTIDE SEQUENCE</scope>
    <source>
        <strain evidence="2">MF-1</strain>
    </source>
</reference>
<evidence type="ECO:0000313" key="2">
    <source>
        <dbReference type="EMBL" id="MBW0576461.1"/>
    </source>
</evidence>
<gene>
    <name evidence="2" type="ORF">O181_116176</name>
</gene>